<evidence type="ECO:0000313" key="2">
    <source>
        <dbReference type="EMBL" id="WFE91739.1"/>
    </source>
</evidence>
<evidence type="ECO:0000256" key="1">
    <source>
        <dbReference type="SAM" id="Phobius"/>
    </source>
</evidence>
<organism evidence="2 3">
    <name type="scientific">Roseibium porphyridii</name>
    <dbReference type="NCBI Taxonomy" id="2866279"/>
    <lineage>
        <taxon>Bacteria</taxon>
        <taxon>Pseudomonadati</taxon>
        <taxon>Pseudomonadota</taxon>
        <taxon>Alphaproteobacteria</taxon>
        <taxon>Hyphomicrobiales</taxon>
        <taxon>Stappiaceae</taxon>
        <taxon>Roseibium</taxon>
    </lineage>
</organism>
<accession>A0ABY8F8L7</accession>
<keyword evidence="3" id="KW-1185">Reference proteome</keyword>
<reference evidence="2 3" key="1">
    <citation type="submission" date="2023-03" db="EMBL/GenBank/DDBJ databases">
        <title>Roseibium porphyridii sp. nov. and Roseibium rhodosorbium sp. nov. isolated from marine algae, Porphyridium cruentum and Rhodosorus marinus, respectively.</title>
        <authorList>
            <person name="Lee M.W."/>
            <person name="Choi B.J."/>
            <person name="Lee J.K."/>
            <person name="Choi D.G."/>
            <person name="Baek J.H."/>
            <person name="Bayburt H."/>
            <person name="Kim J.M."/>
            <person name="Han D.M."/>
            <person name="Kim K.H."/>
            <person name="Jeon C.O."/>
        </authorList>
    </citation>
    <scope>NUCLEOTIDE SEQUENCE [LARGE SCALE GENOMIC DNA]</scope>
    <source>
        <strain evidence="2 3">KMA01</strain>
    </source>
</reference>
<evidence type="ECO:0000313" key="3">
    <source>
        <dbReference type="Proteomes" id="UP001209803"/>
    </source>
</evidence>
<name>A0ABY8F8L7_9HYPH</name>
<protein>
    <submittedName>
        <fullName evidence="2">Uncharacterized protein</fullName>
    </submittedName>
</protein>
<dbReference type="EMBL" id="CP120863">
    <property type="protein sequence ID" value="WFE91739.1"/>
    <property type="molecule type" value="Genomic_DNA"/>
</dbReference>
<feature type="transmembrane region" description="Helical" evidence="1">
    <location>
        <begin position="59"/>
        <end position="81"/>
    </location>
</feature>
<proteinExistence type="predicted"/>
<dbReference type="Proteomes" id="UP001209803">
    <property type="component" value="Chromosome"/>
</dbReference>
<keyword evidence="1" id="KW-0472">Membrane</keyword>
<feature type="transmembrane region" description="Helical" evidence="1">
    <location>
        <begin position="12"/>
        <end position="30"/>
    </location>
</feature>
<gene>
    <name evidence="2" type="ORF">K1718_10370</name>
</gene>
<feature type="transmembrane region" description="Helical" evidence="1">
    <location>
        <begin position="93"/>
        <end position="110"/>
    </location>
</feature>
<keyword evidence="1" id="KW-1133">Transmembrane helix</keyword>
<dbReference type="RefSeq" id="WP_265684345.1">
    <property type="nucleotide sequence ID" value="NZ_CP120863.1"/>
</dbReference>
<keyword evidence="1" id="KW-0812">Transmembrane</keyword>
<sequence>MISVQKLVDQILFFMFFVVFFGFVYLVYYYQEFGVRVVDISFDANHIAYRGISLLGKELSFFLIYMIAVILILLLRINFILKIRRLSINRDYLVVPAMLIVFFVGWIEAIDRAVKDASSDMYLESTSLQEILVFHSADADKSKFFQSLKDRGRKILILRQHQSKLVLFVAPSIKAKRPKIPLYHVGLSSGDYYSHNSPIERLR</sequence>